<dbReference type="EMBL" id="BQKY01000005">
    <property type="protein sequence ID" value="GJN89524.1"/>
    <property type="molecule type" value="Genomic_DNA"/>
</dbReference>
<organism evidence="1 2">
    <name type="scientific">Rhodotorula paludigena</name>
    <dbReference type="NCBI Taxonomy" id="86838"/>
    <lineage>
        <taxon>Eukaryota</taxon>
        <taxon>Fungi</taxon>
        <taxon>Dikarya</taxon>
        <taxon>Basidiomycota</taxon>
        <taxon>Pucciniomycotina</taxon>
        <taxon>Microbotryomycetes</taxon>
        <taxon>Sporidiobolales</taxon>
        <taxon>Sporidiobolaceae</taxon>
        <taxon>Rhodotorula</taxon>
    </lineage>
</organism>
<evidence type="ECO:0000313" key="2">
    <source>
        <dbReference type="Proteomes" id="UP001342314"/>
    </source>
</evidence>
<comment type="caution">
    <text evidence="1">The sequence shown here is derived from an EMBL/GenBank/DDBJ whole genome shotgun (WGS) entry which is preliminary data.</text>
</comment>
<evidence type="ECO:0000313" key="1">
    <source>
        <dbReference type="EMBL" id="GJN89524.1"/>
    </source>
</evidence>
<accession>A0AAV5GJY8</accession>
<reference evidence="1 2" key="1">
    <citation type="submission" date="2021-12" db="EMBL/GenBank/DDBJ databases">
        <title>High titer production of polyol ester of fatty acids by Rhodotorula paludigena BS15 towards product separation-free biomass refinery.</title>
        <authorList>
            <person name="Mano J."/>
            <person name="Ono H."/>
            <person name="Tanaka T."/>
            <person name="Naito K."/>
            <person name="Sushida H."/>
            <person name="Ike M."/>
            <person name="Tokuyasu K."/>
            <person name="Kitaoka M."/>
        </authorList>
    </citation>
    <scope>NUCLEOTIDE SEQUENCE [LARGE SCALE GENOMIC DNA]</scope>
    <source>
        <strain evidence="1 2">BS15</strain>
    </source>
</reference>
<name>A0AAV5GJY8_9BASI</name>
<protein>
    <recommendedName>
        <fullName evidence="3">F-box domain-containing protein</fullName>
    </recommendedName>
</protein>
<dbReference type="SUPFAM" id="SSF52047">
    <property type="entry name" value="RNI-like"/>
    <property type="match status" value="1"/>
</dbReference>
<dbReference type="Proteomes" id="UP001342314">
    <property type="component" value="Unassembled WGS sequence"/>
</dbReference>
<evidence type="ECO:0008006" key="3">
    <source>
        <dbReference type="Google" id="ProtNLM"/>
    </source>
</evidence>
<proteinExistence type="predicted"/>
<gene>
    <name evidence="1" type="ORF">Rhopal_002511-T1</name>
</gene>
<dbReference type="AlphaFoldDB" id="A0AAV5GJY8"/>
<keyword evidence="2" id="KW-1185">Reference proteome</keyword>
<sequence length="386" mass="42694">MEQTRQSANDNAQASFSGPQLSTRLSDELVFRILDMVNAEPKGWKSIIECSYASKVFHEMAMRLLWAHPQMVIERQTGDRFVVGAMASGRHTRRLWLSAVQEHSLERGTAAIRFMPELEVLDVSGRMQNSMGPLEDWLASPKLKHVAIDRIAVLPLQRTSLSSSLVSLDLGGIDYLDIGVFSDLLSSDVFPQLRALALSSFSNPARDEHQPLFPVLPDAFLAQLDMLQVNPRSFDAPGFDNNLPNKVPLLTTLVIGDGSACPPLAPTVTYHLALTRLDAFLPVLHTSFKLAAVAGATHLSRLLFGRLEHRPRSFWVAPKVYTDLSIARNDEWAIGVANIAALAEMLQIPGTRFTPNSVPTPRETTAGSLSWDFWEYAKGLRAQGRT</sequence>